<name>A0ABQ3S0B9_9ACTN</name>
<evidence type="ECO:0000313" key="1">
    <source>
        <dbReference type="EMBL" id="GHI61543.1"/>
    </source>
</evidence>
<dbReference type="Proteomes" id="UP000649259">
    <property type="component" value="Unassembled WGS sequence"/>
</dbReference>
<protein>
    <recommendedName>
        <fullName evidence="3">Transposase</fullName>
    </recommendedName>
</protein>
<keyword evidence="2" id="KW-1185">Reference proteome</keyword>
<accession>A0ABQ3S0B9</accession>
<gene>
    <name evidence="1" type="ORF">Saso_31930</name>
</gene>
<reference evidence="2" key="1">
    <citation type="submission" date="2023-07" db="EMBL/GenBank/DDBJ databases">
        <title>Whole genome shotgun sequence of Streptomyces cacaoi subsp. asoensis NBRC 13813.</title>
        <authorList>
            <person name="Komaki H."/>
            <person name="Tamura T."/>
        </authorList>
    </citation>
    <scope>NUCLEOTIDE SEQUENCE [LARGE SCALE GENOMIC DNA]</scope>
    <source>
        <strain evidence="2">NBRC 13813</strain>
    </source>
</reference>
<sequence length="61" mass="6130">MADVTHDATLTARDSRVVAVVGVSEGNEGSGAGGKPLGIRRIWQWAREGASKSGAANGGPP</sequence>
<evidence type="ECO:0000313" key="2">
    <source>
        <dbReference type="Proteomes" id="UP000649259"/>
    </source>
</evidence>
<organism evidence="1 2">
    <name type="scientific">Streptomyces asoensis</name>
    <dbReference type="NCBI Taxonomy" id="249586"/>
    <lineage>
        <taxon>Bacteria</taxon>
        <taxon>Bacillati</taxon>
        <taxon>Actinomycetota</taxon>
        <taxon>Actinomycetes</taxon>
        <taxon>Kitasatosporales</taxon>
        <taxon>Streptomycetaceae</taxon>
        <taxon>Streptomyces</taxon>
    </lineage>
</organism>
<comment type="caution">
    <text evidence="1">The sequence shown here is derived from an EMBL/GenBank/DDBJ whole genome shotgun (WGS) entry which is preliminary data.</text>
</comment>
<dbReference type="EMBL" id="BNEB01000003">
    <property type="protein sequence ID" value="GHI61543.1"/>
    <property type="molecule type" value="Genomic_DNA"/>
</dbReference>
<proteinExistence type="predicted"/>
<evidence type="ECO:0008006" key="3">
    <source>
        <dbReference type="Google" id="ProtNLM"/>
    </source>
</evidence>